<evidence type="ECO:0000313" key="1">
    <source>
        <dbReference type="EMBL" id="PLW18483.1"/>
    </source>
</evidence>
<dbReference type="Proteomes" id="UP000235388">
    <property type="component" value="Unassembled WGS sequence"/>
</dbReference>
<protein>
    <submittedName>
        <fullName evidence="1">Uncharacterized protein</fullName>
    </submittedName>
</protein>
<keyword evidence="2" id="KW-1185">Reference proteome</keyword>
<proteinExistence type="predicted"/>
<name>A0A2N5SZ08_9BASI</name>
<evidence type="ECO:0000313" key="2">
    <source>
        <dbReference type="Proteomes" id="UP000235388"/>
    </source>
</evidence>
<accession>A0A2N5SZ08</accession>
<sequence>MVPNRYEERRSTHLVLFIGFIIPITSNTSPFKLFFCLEVNPAVQLTPTLASSNIIASHTTQNEVYQHYHSEHTLHCWDESQNHSAATPPAIPHYR</sequence>
<dbReference type="EMBL" id="PGCJ01000830">
    <property type="protein sequence ID" value="PLW18483.1"/>
    <property type="molecule type" value="Genomic_DNA"/>
</dbReference>
<reference evidence="1 2" key="1">
    <citation type="submission" date="2017-11" db="EMBL/GenBank/DDBJ databases">
        <title>De novo assembly and phasing of dikaryotic genomes from two isolates of Puccinia coronata f. sp. avenae, the causal agent of oat crown rust.</title>
        <authorList>
            <person name="Miller M.E."/>
            <person name="Zhang Y."/>
            <person name="Omidvar V."/>
            <person name="Sperschneider J."/>
            <person name="Schwessinger B."/>
            <person name="Raley C."/>
            <person name="Palmer J.M."/>
            <person name="Garnica D."/>
            <person name="Upadhyaya N."/>
            <person name="Rathjen J."/>
            <person name="Taylor J.M."/>
            <person name="Park R.F."/>
            <person name="Dodds P.N."/>
            <person name="Hirsch C.D."/>
            <person name="Kianian S.F."/>
            <person name="Figueroa M."/>
        </authorList>
    </citation>
    <scope>NUCLEOTIDE SEQUENCE [LARGE SCALE GENOMIC DNA]</scope>
    <source>
        <strain evidence="1">12NC29</strain>
    </source>
</reference>
<gene>
    <name evidence="1" type="ORF">PCANC_12284</name>
</gene>
<organism evidence="1 2">
    <name type="scientific">Puccinia coronata f. sp. avenae</name>
    <dbReference type="NCBI Taxonomy" id="200324"/>
    <lineage>
        <taxon>Eukaryota</taxon>
        <taxon>Fungi</taxon>
        <taxon>Dikarya</taxon>
        <taxon>Basidiomycota</taxon>
        <taxon>Pucciniomycotina</taxon>
        <taxon>Pucciniomycetes</taxon>
        <taxon>Pucciniales</taxon>
        <taxon>Pucciniaceae</taxon>
        <taxon>Puccinia</taxon>
    </lineage>
</organism>
<comment type="caution">
    <text evidence="1">The sequence shown here is derived from an EMBL/GenBank/DDBJ whole genome shotgun (WGS) entry which is preliminary data.</text>
</comment>
<dbReference type="AlphaFoldDB" id="A0A2N5SZ08"/>